<dbReference type="InterPro" id="IPR050500">
    <property type="entry name" value="Phos_Acetyltrans/Butyryltrans"/>
</dbReference>
<evidence type="ECO:0000313" key="3">
    <source>
        <dbReference type="EMBL" id="HDD52507.1"/>
    </source>
</evidence>
<feature type="domain" description="DRTGG" evidence="2">
    <location>
        <begin position="102"/>
        <end position="166"/>
    </location>
</feature>
<comment type="caution">
    <text evidence="3">The sequence shown here is derived from an EMBL/GenBank/DDBJ whole genome shotgun (WGS) entry which is preliminary data.</text>
</comment>
<dbReference type="PANTHER" id="PTHR43356:SF2">
    <property type="entry name" value="PHOSPHATE ACETYLTRANSFERASE"/>
    <property type="match status" value="1"/>
</dbReference>
<organism evidence="3">
    <name type="scientific">Thermosulfidibacter takaii</name>
    <dbReference type="NCBI Taxonomy" id="412593"/>
    <lineage>
        <taxon>Bacteria</taxon>
        <taxon>Pseudomonadati</taxon>
        <taxon>Thermosulfidibacterota</taxon>
        <taxon>Thermosulfidibacteria</taxon>
        <taxon>Thermosulfidibacterales</taxon>
        <taxon>Thermosulfidibacteraceae</taxon>
    </lineage>
</organism>
<dbReference type="Proteomes" id="UP000885690">
    <property type="component" value="Unassembled WGS sequence"/>
</dbReference>
<dbReference type="AlphaFoldDB" id="A0A7C0U5E5"/>
<proteinExistence type="predicted"/>
<dbReference type="SUPFAM" id="SSF52540">
    <property type="entry name" value="P-loop containing nucleoside triphosphate hydrolases"/>
    <property type="match status" value="1"/>
</dbReference>
<evidence type="ECO:0000259" key="2">
    <source>
        <dbReference type="Pfam" id="PF07085"/>
    </source>
</evidence>
<dbReference type="SUPFAM" id="SSF75138">
    <property type="entry name" value="HprK N-terminal domain-like"/>
    <property type="match status" value="1"/>
</dbReference>
<reference evidence="3" key="1">
    <citation type="journal article" date="2020" name="mSystems">
        <title>Genome- and Community-Level Interaction Insights into Carbon Utilization and Element Cycling Functions of Hydrothermarchaeota in Hydrothermal Sediment.</title>
        <authorList>
            <person name="Zhou Z."/>
            <person name="Liu Y."/>
            <person name="Xu W."/>
            <person name="Pan J."/>
            <person name="Luo Z.H."/>
            <person name="Li M."/>
        </authorList>
    </citation>
    <scope>NUCLEOTIDE SEQUENCE [LARGE SCALE GENOMIC DNA]</scope>
    <source>
        <strain evidence="3">HyVt-115</strain>
    </source>
</reference>
<dbReference type="InterPro" id="IPR010766">
    <property type="entry name" value="DRTGG"/>
</dbReference>
<name>A0A7C0U5E5_9BACT</name>
<dbReference type="EMBL" id="DQWS01000016">
    <property type="protein sequence ID" value="HDD52507.1"/>
    <property type="molecule type" value="Genomic_DNA"/>
</dbReference>
<gene>
    <name evidence="3" type="ORF">ENF32_00345</name>
</gene>
<dbReference type="InterPro" id="IPR027417">
    <property type="entry name" value="P-loop_NTPase"/>
</dbReference>
<protein>
    <recommendedName>
        <fullName evidence="2">DRTGG domain-containing protein</fullName>
    </recommendedName>
</protein>
<accession>A0A7C0U5E5</accession>
<dbReference type="Gene3D" id="3.40.1390.20">
    <property type="entry name" value="HprK N-terminal domain-like"/>
    <property type="match status" value="1"/>
</dbReference>
<dbReference type="InterPro" id="IPR028979">
    <property type="entry name" value="Ser_kin/Pase_Hpr-like_N_sf"/>
</dbReference>
<dbReference type="Pfam" id="PF07085">
    <property type="entry name" value="DRTGG"/>
    <property type="match status" value="1"/>
</dbReference>
<evidence type="ECO:0000256" key="1">
    <source>
        <dbReference type="ARBA" id="ARBA00011643"/>
    </source>
</evidence>
<comment type="subunit">
    <text evidence="1">Homohexamer.</text>
</comment>
<sequence>MVGGSIYEGAFLGLSGFQVAQNWDVPALLIAVYDESLRSLDLVLDAWYRLGDRLLGVVVNKVPAHGRQVLLEEVVPFTERKGVKTLGIIAQDSKLQALSLEEILGITGGELLTTSPAGEVRVEGFLLGSMGLEAAVPYFRNGKGKALIAPADRADLMLAALECPISANNSDGGSFSLGVCRS</sequence>
<dbReference type="PANTHER" id="PTHR43356">
    <property type="entry name" value="PHOSPHATE ACETYLTRANSFERASE"/>
    <property type="match status" value="1"/>
</dbReference>